<dbReference type="AlphaFoldDB" id="A0A485K7D7"/>
<keyword evidence="3" id="KW-1185">Reference proteome</keyword>
<organism evidence="2 3">
    <name type="scientific">Aphanomyces stellatus</name>
    <dbReference type="NCBI Taxonomy" id="120398"/>
    <lineage>
        <taxon>Eukaryota</taxon>
        <taxon>Sar</taxon>
        <taxon>Stramenopiles</taxon>
        <taxon>Oomycota</taxon>
        <taxon>Saprolegniomycetes</taxon>
        <taxon>Saprolegniales</taxon>
        <taxon>Verrucalvaceae</taxon>
        <taxon>Aphanomyces</taxon>
    </lineage>
</organism>
<evidence type="ECO:0000313" key="2">
    <source>
        <dbReference type="EMBL" id="VFT79517.1"/>
    </source>
</evidence>
<protein>
    <submittedName>
        <fullName evidence="2">Aste57867_2315 protein</fullName>
    </submittedName>
</protein>
<name>A0A485K7D7_9STRA</name>
<dbReference type="EMBL" id="CAADRA010000256">
    <property type="protein sequence ID" value="VFT79517.1"/>
    <property type="molecule type" value="Genomic_DNA"/>
</dbReference>
<reference evidence="2 3" key="1">
    <citation type="submission" date="2019-03" db="EMBL/GenBank/DDBJ databases">
        <authorList>
            <person name="Gaulin E."/>
            <person name="Dumas B."/>
        </authorList>
    </citation>
    <scope>NUCLEOTIDE SEQUENCE [LARGE SCALE GENOMIC DNA]</scope>
    <source>
        <strain evidence="2">CBS 568.67</strain>
    </source>
</reference>
<dbReference type="Proteomes" id="UP000332933">
    <property type="component" value="Unassembled WGS sequence"/>
</dbReference>
<accession>A0A485K7D7</accession>
<evidence type="ECO:0000313" key="3">
    <source>
        <dbReference type="Proteomes" id="UP000332933"/>
    </source>
</evidence>
<reference evidence="1" key="2">
    <citation type="submission" date="2019-06" db="EMBL/GenBank/DDBJ databases">
        <title>Genomics analysis of Aphanomyces spp. identifies a new class of oomycete effector associated with host adaptation.</title>
        <authorList>
            <person name="Gaulin E."/>
        </authorList>
    </citation>
    <scope>NUCLEOTIDE SEQUENCE</scope>
    <source>
        <strain evidence="1">CBS 578.67</strain>
    </source>
</reference>
<evidence type="ECO:0000313" key="1">
    <source>
        <dbReference type="EMBL" id="KAF0717394.1"/>
    </source>
</evidence>
<gene>
    <name evidence="2" type="primary">Aste57867_2315</name>
    <name evidence="1" type="ORF">As57867_002310</name>
    <name evidence="2" type="ORF">ASTE57867_2315</name>
</gene>
<dbReference type="OrthoDB" id="80149at2759"/>
<dbReference type="EMBL" id="VJMH01000256">
    <property type="protein sequence ID" value="KAF0717394.1"/>
    <property type="molecule type" value="Genomic_DNA"/>
</dbReference>
<sequence length="366" mass="42503">MVGRTSNKHHSECVRLRKFRELKKVERKALEMELAHLEWRLRELQVGHQDSSSPKAHEEGPRQLSAYQLAIAILVHHNQTLRSKVDDTKALAQLLANWVATQRLQTSPTMQFTWADTTLMAHPVARRQGFHWLSERLYHAAIRGSEGLSRNEFEKFVDDSMQFEMHTALNDDGNVQITRMDLHCYNLFFESFDTVVITAWKFLRHISFGAASLACNVEIDRVHGKLVYDHNVNPRDRTSLRRILCMFEEPNRVVITLTKLKDDELYAMAPGERRTHGHAWYVIERLTDDMTTVTHSYFNYIPTTIAGEISLDEFGELFGLPTDCHQERHFESIRSAAERAYMGQIQEGVNMYRHYFLACKKGDDPI</sequence>
<proteinExistence type="predicted"/>